<dbReference type="PANTHER" id="PTHR34090:SF1">
    <property type="entry name" value="LARGE RIBOSOMAL SUBUNIT PROTEIN ML52"/>
    <property type="match status" value="1"/>
</dbReference>
<dbReference type="GO" id="GO:0032543">
    <property type="term" value="P:mitochondrial translation"/>
    <property type="evidence" value="ECO:0007669"/>
    <property type="project" value="InterPro"/>
</dbReference>
<evidence type="ECO:0000313" key="9">
    <source>
        <dbReference type="EMBL" id="AAX62412.1"/>
    </source>
</evidence>
<evidence type="ECO:0000256" key="4">
    <source>
        <dbReference type="ARBA" id="ARBA00022980"/>
    </source>
</evidence>
<dbReference type="GO" id="GO:0005762">
    <property type="term" value="C:mitochondrial large ribosomal subunit"/>
    <property type="evidence" value="ECO:0007669"/>
    <property type="project" value="InterPro"/>
</dbReference>
<evidence type="ECO:0000256" key="7">
    <source>
        <dbReference type="ARBA" id="ARBA00035181"/>
    </source>
</evidence>
<name>Q56FJ0_LYSTE</name>
<dbReference type="Pfam" id="PF18699">
    <property type="entry name" value="MRPL52"/>
    <property type="match status" value="1"/>
</dbReference>
<accession>Q56FJ0</accession>
<evidence type="ECO:0000256" key="2">
    <source>
        <dbReference type="ARBA" id="ARBA00007232"/>
    </source>
</evidence>
<dbReference type="PANTHER" id="PTHR34090">
    <property type="entry name" value="39S RIBOSOMAL PROTEIN L52, MITOCHONDRIAL"/>
    <property type="match status" value="1"/>
</dbReference>
<comment type="subcellular location">
    <subcellularLocation>
        <location evidence="1">Mitochondrion</location>
    </subcellularLocation>
</comment>
<keyword evidence="3" id="KW-0809">Transit peptide</keyword>
<evidence type="ECO:0000256" key="6">
    <source>
        <dbReference type="ARBA" id="ARBA00023274"/>
    </source>
</evidence>
<evidence type="ECO:0000256" key="5">
    <source>
        <dbReference type="ARBA" id="ARBA00023128"/>
    </source>
</evidence>
<comment type="similarity">
    <text evidence="2">Belongs to the mitochondrion-specific ribosomal protein mL52 family.</text>
</comment>
<protein>
    <recommendedName>
        <fullName evidence="7">Large ribosomal subunit protein mL52</fullName>
    </recommendedName>
    <alternativeName>
        <fullName evidence="8">39S ribosomal protein L52, mitochondrial</fullName>
    </alternativeName>
</protein>
<keyword evidence="4 9" id="KW-0689">Ribosomal protein</keyword>
<keyword evidence="5" id="KW-0496">Mitochondrion</keyword>
<reference evidence="9" key="1">
    <citation type="submission" date="2005-03" db="EMBL/GenBank/DDBJ databases">
        <title>Ribosomal protein sequences from Lysiphlebus testaceipes.</title>
        <authorList>
            <person name="Weathersbee A.A. III"/>
            <person name="Hunter W.B."/>
            <person name="Panchal T.D."/>
            <person name="Dang P.M."/>
        </authorList>
    </citation>
    <scope>NUCLEOTIDE SEQUENCE</scope>
    <source>
        <strain evidence="9">Florida</strain>
    </source>
</reference>
<dbReference type="InterPro" id="IPR034596">
    <property type="entry name" value="Ribosomal_mL52"/>
</dbReference>
<gene>
    <name evidence="9" type="primary">RpL52</name>
</gene>
<evidence type="ECO:0000256" key="3">
    <source>
        <dbReference type="ARBA" id="ARBA00022946"/>
    </source>
</evidence>
<evidence type="ECO:0000256" key="8">
    <source>
        <dbReference type="ARBA" id="ARBA00035425"/>
    </source>
</evidence>
<dbReference type="AlphaFoldDB" id="Q56FJ0"/>
<dbReference type="EMBL" id="AY961510">
    <property type="protein sequence ID" value="AAX62412.1"/>
    <property type="molecule type" value="mRNA"/>
</dbReference>
<organism evidence="9">
    <name type="scientific">Lysiphlebus testaceipes</name>
    <name type="common">Greenbugs aphid parastoid</name>
    <dbReference type="NCBI Taxonomy" id="77504"/>
    <lineage>
        <taxon>Eukaryota</taxon>
        <taxon>Metazoa</taxon>
        <taxon>Ecdysozoa</taxon>
        <taxon>Arthropoda</taxon>
        <taxon>Hexapoda</taxon>
        <taxon>Insecta</taxon>
        <taxon>Pterygota</taxon>
        <taxon>Neoptera</taxon>
        <taxon>Endopterygota</taxon>
        <taxon>Hymenoptera</taxon>
        <taxon>Apocrita</taxon>
        <taxon>Ichneumonoidea</taxon>
        <taxon>Braconidae</taxon>
        <taxon>Aphidiinae</taxon>
        <taxon>Lysiphlebus</taxon>
    </lineage>
</organism>
<dbReference type="GO" id="GO:0003735">
    <property type="term" value="F:structural constituent of ribosome"/>
    <property type="evidence" value="ECO:0007669"/>
    <property type="project" value="InterPro"/>
</dbReference>
<proteinExistence type="evidence at transcript level"/>
<evidence type="ECO:0000256" key="1">
    <source>
        <dbReference type="ARBA" id="ARBA00004173"/>
    </source>
</evidence>
<keyword evidence="6" id="KW-0687">Ribonucleoprotein</keyword>
<sequence length="134" mass="15776">MAFIEKITNAIRAKNTFSMIKGFHTTCISQIDQEWRREQRLTRNPNRFGPLTNLPDYSFADGRPVPFGVRQFTRIKKQREYLDQIKKLTGEVDYAVMRHAKMQKKIEENKQKILNSKFKPKGQELISELSIKSD</sequence>